<protein>
    <submittedName>
        <fullName evidence="1">Uncharacterized protein</fullName>
    </submittedName>
</protein>
<dbReference type="PANTHER" id="PTHR15396">
    <property type="entry name" value="RIBONUCLEASE P PROTEIN SUBUNIT P40"/>
    <property type="match status" value="1"/>
</dbReference>
<organism evidence="1 2">
    <name type="scientific">Aspergillus nanangensis</name>
    <dbReference type="NCBI Taxonomy" id="2582783"/>
    <lineage>
        <taxon>Eukaryota</taxon>
        <taxon>Fungi</taxon>
        <taxon>Dikarya</taxon>
        <taxon>Ascomycota</taxon>
        <taxon>Pezizomycotina</taxon>
        <taxon>Eurotiomycetes</taxon>
        <taxon>Eurotiomycetidae</taxon>
        <taxon>Eurotiales</taxon>
        <taxon>Aspergillaceae</taxon>
        <taxon>Aspergillus</taxon>
        <taxon>Aspergillus subgen. Circumdati</taxon>
    </lineage>
</organism>
<dbReference type="Pfam" id="PF08584">
    <property type="entry name" value="Ribonuc_P_40"/>
    <property type="match status" value="1"/>
</dbReference>
<evidence type="ECO:0000313" key="1">
    <source>
        <dbReference type="EMBL" id="KAF9895415.1"/>
    </source>
</evidence>
<gene>
    <name evidence="1" type="ORF">FE257_000321</name>
</gene>
<proteinExistence type="predicted"/>
<keyword evidence="2" id="KW-1185">Reference proteome</keyword>
<dbReference type="Proteomes" id="UP001194746">
    <property type="component" value="Unassembled WGS sequence"/>
</dbReference>
<dbReference type="GO" id="GO:0004526">
    <property type="term" value="F:ribonuclease P activity"/>
    <property type="evidence" value="ECO:0007669"/>
    <property type="project" value="TreeGrafter"/>
</dbReference>
<sequence length="388" mass="43457">MLDIEDDVSRREKCYTTIGRLPSFIDPKQPPTTKSPFSAVWGHPFVHTVEVILPEEVYSTIEDSIAAKFKKLQYARVFMSLSSILEREFFNTYVKSGNVLMISEGRPGSDNVFTLRDGILKLELGKEIFERTGFTGKPIRSGGRKHAKERYLVEINLRLPSMLHGKKGFERIEWAFKNVLNQSVAWLFYDLSPESSGVAEGDKSLKGNHPQIIDCEVIPTHRPNILVPSFSEMNITEQSLEEDLKESCDELSEWLGMVTLKSPRVLQNDDTDPYLCRYSVPGIEEPEPQNLVSLKWHGLIPPRWIVQLIITLLKGTNSSTSAVDTWFALNATALGRDAVEGKDGYTVMALPLSGSAAKVDDDSEKAETAHTQGGRSFVCWEFVGASIL</sequence>
<dbReference type="PANTHER" id="PTHR15396:SF1">
    <property type="entry name" value="RIBONUCLEASE P PROTEIN SUBUNIT P40"/>
    <property type="match status" value="1"/>
</dbReference>
<dbReference type="GO" id="GO:0001682">
    <property type="term" value="P:tRNA 5'-leader removal"/>
    <property type="evidence" value="ECO:0007669"/>
    <property type="project" value="InterPro"/>
</dbReference>
<dbReference type="GO" id="GO:0000172">
    <property type="term" value="C:ribonuclease MRP complex"/>
    <property type="evidence" value="ECO:0007669"/>
    <property type="project" value="TreeGrafter"/>
</dbReference>
<comment type="caution">
    <text evidence="1">The sequence shown here is derived from an EMBL/GenBank/DDBJ whole genome shotgun (WGS) entry which is preliminary data.</text>
</comment>
<dbReference type="InterPro" id="IPR013893">
    <property type="entry name" value="RNase_P_Rpp40"/>
</dbReference>
<dbReference type="EMBL" id="VCAU01000001">
    <property type="protein sequence ID" value="KAF9895415.1"/>
    <property type="molecule type" value="Genomic_DNA"/>
</dbReference>
<dbReference type="GO" id="GO:0030681">
    <property type="term" value="C:multimeric ribonuclease P complex"/>
    <property type="evidence" value="ECO:0007669"/>
    <property type="project" value="TreeGrafter"/>
</dbReference>
<dbReference type="GO" id="GO:0000447">
    <property type="term" value="P:endonucleolytic cleavage in ITS1 to separate SSU-rRNA from 5.8S rRNA and LSU-rRNA from tricistronic rRNA transcript (SSU-rRNA, 5.8S rRNA, LSU-rRNA)"/>
    <property type="evidence" value="ECO:0007669"/>
    <property type="project" value="TreeGrafter"/>
</dbReference>
<accession>A0AAD4CZ57</accession>
<reference evidence="1" key="1">
    <citation type="journal article" date="2019" name="Beilstein J. Org. Chem.">
        <title>Nanangenines: drimane sesquiterpenoids as the dominant metabolite cohort of a novel Australian fungus, Aspergillus nanangensis.</title>
        <authorList>
            <person name="Lacey H.J."/>
            <person name="Gilchrist C.L.M."/>
            <person name="Crombie A."/>
            <person name="Kalaitzis J.A."/>
            <person name="Vuong D."/>
            <person name="Rutledge P.J."/>
            <person name="Turner P."/>
            <person name="Pitt J.I."/>
            <person name="Lacey E."/>
            <person name="Chooi Y.H."/>
            <person name="Piggott A.M."/>
        </authorList>
    </citation>
    <scope>NUCLEOTIDE SEQUENCE</scope>
    <source>
        <strain evidence="1">MST-FP2251</strain>
    </source>
</reference>
<dbReference type="GO" id="GO:0000171">
    <property type="term" value="F:ribonuclease MRP activity"/>
    <property type="evidence" value="ECO:0007669"/>
    <property type="project" value="TreeGrafter"/>
</dbReference>
<dbReference type="AlphaFoldDB" id="A0AAD4CZ57"/>
<evidence type="ECO:0000313" key="2">
    <source>
        <dbReference type="Proteomes" id="UP001194746"/>
    </source>
</evidence>
<reference evidence="1" key="2">
    <citation type="submission" date="2020-02" db="EMBL/GenBank/DDBJ databases">
        <authorList>
            <person name="Gilchrist C.L.M."/>
            <person name="Chooi Y.-H."/>
        </authorList>
    </citation>
    <scope>NUCLEOTIDE SEQUENCE</scope>
    <source>
        <strain evidence="1">MST-FP2251</strain>
    </source>
</reference>
<name>A0AAD4CZ57_ASPNN</name>